<organism evidence="1 2">
    <name type="scientific">Camellia lanceoleosa</name>
    <dbReference type="NCBI Taxonomy" id="1840588"/>
    <lineage>
        <taxon>Eukaryota</taxon>
        <taxon>Viridiplantae</taxon>
        <taxon>Streptophyta</taxon>
        <taxon>Embryophyta</taxon>
        <taxon>Tracheophyta</taxon>
        <taxon>Spermatophyta</taxon>
        <taxon>Magnoliopsida</taxon>
        <taxon>eudicotyledons</taxon>
        <taxon>Gunneridae</taxon>
        <taxon>Pentapetalae</taxon>
        <taxon>asterids</taxon>
        <taxon>Ericales</taxon>
        <taxon>Theaceae</taxon>
        <taxon>Camellia</taxon>
    </lineage>
</organism>
<name>A0ACC0HKM5_9ERIC</name>
<comment type="caution">
    <text evidence="1">The sequence shown here is derived from an EMBL/GenBank/DDBJ whole genome shotgun (WGS) entry which is preliminary data.</text>
</comment>
<dbReference type="Proteomes" id="UP001060215">
    <property type="component" value="Chromosome 4"/>
</dbReference>
<keyword evidence="2" id="KW-1185">Reference proteome</keyword>
<proteinExistence type="predicted"/>
<protein>
    <submittedName>
        <fullName evidence="1">Uncharacterized protein</fullName>
    </submittedName>
</protein>
<accession>A0ACC0HKM5</accession>
<reference evidence="1 2" key="1">
    <citation type="journal article" date="2022" name="Plant J.">
        <title>Chromosome-level genome of Camellia lanceoleosa provides a valuable resource for understanding genome evolution and self-incompatibility.</title>
        <authorList>
            <person name="Gong W."/>
            <person name="Xiao S."/>
            <person name="Wang L."/>
            <person name="Liao Z."/>
            <person name="Chang Y."/>
            <person name="Mo W."/>
            <person name="Hu G."/>
            <person name="Li W."/>
            <person name="Zhao G."/>
            <person name="Zhu H."/>
            <person name="Hu X."/>
            <person name="Ji K."/>
            <person name="Xiang X."/>
            <person name="Song Q."/>
            <person name="Yuan D."/>
            <person name="Jin S."/>
            <person name="Zhang L."/>
        </authorList>
    </citation>
    <scope>NUCLEOTIDE SEQUENCE [LARGE SCALE GENOMIC DNA]</scope>
    <source>
        <strain evidence="1">SQ_2022a</strain>
    </source>
</reference>
<evidence type="ECO:0000313" key="2">
    <source>
        <dbReference type="Proteomes" id="UP001060215"/>
    </source>
</evidence>
<dbReference type="EMBL" id="CM045761">
    <property type="protein sequence ID" value="KAI8013418.1"/>
    <property type="molecule type" value="Genomic_DNA"/>
</dbReference>
<gene>
    <name evidence="1" type="ORF">LOK49_LG05G02877</name>
</gene>
<sequence length="99" mass="10069">MAATTRVVNLSSSPRNGSYSLKETVRSFLKCLGFGPAAKPEDPPAVPSSTSDPFAAPLSTTTEDPAAAPPSTLAEDVALGQARPPPKGGSGPHNNTDHT</sequence>
<evidence type="ECO:0000313" key="1">
    <source>
        <dbReference type="EMBL" id="KAI8013418.1"/>
    </source>
</evidence>